<dbReference type="RefSeq" id="WP_108908079.1">
    <property type="nucleotide sequence ID" value="NZ_CP029188.1"/>
</dbReference>
<dbReference type="SUPFAM" id="SSF54593">
    <property type="entry name" value="Glyoxalase/Bleomycin resistance protein/Dihydroxybiphenyl dioxygenase"/>
    <property type="match status" value="1"/>
</dbReference>
<dbReference type="InterPro" id="IPR029068">
    <property type="entry name" value="Glyas_Bleomycin-R_OHBP_Dase"/>
</dbReference>
<dbReference type="PANTHER" id="PTHR33993:SF10">
    <property type="entry name" value="CONSERVED PROTEIN"/>
    <property type="match status" value="1"/>
</dbReference>
<dbReference type="AlphaFoldDB" id="A0A2S1T033"/>
<dbReference type="InterPro" id="IPR037523">
    <property type="entry name" value="VOC_core"/>
</dbReference>
<gene>
    <name evidence="2" type="ORF">DDW44_27000</name>
</gene>
<dbReference type="CDD" id="cd07247">
    <property type="entry name" value="SgaA_N_like"/>
    <property type="match status" value="2"/>
</dbReference>
<feature type="domain" description="VOC" evidence="1">
    <location>
        <begin position="137"/>
        <end position="259"/>
    </location>
</feature>
<dbReference type="Proteomes" id="UP000244900">
    <property type="component" value="Chromosome"/>
</dbReference>
<organism evidence="2 3">
    <name type="scientific">Streptomyces tirandamycinicus</name>
    <dbReference type="NCBI Taxonomy" id="2174846"/>
    <lineage>
        <taxon>Bacteria</taxon>
        <taxon>Bacillati</taxon>
        <taxon>Actinomycetota</taxon>
        <taxon>Actinomycetes</taxon>
        <taxon>Kitasatosporales</taxon>
        <taxon>Streptomycetaceae</taxon>
        <taxon>Streptomyces</taxon>
    </lineage>
</organism>
<evidence type="ECO:0000313" key="2">
    <source>
        <dbReference type="EMBL" id="AWI32033.1"/>
    </source>
</evidence>
<dbReference type="Gene3D" id="3.10.180.10">
    <property type="entry name" value="2,3-Dihydroxybiphenyl 1,2-Dioxygenase, domain 1"/>
    <property type="match status" value="2"/>
</dbReference>
<sequence length="271" mass="28354">MLTTRYLTGSPNWLDLATPDLSGAASFYGGLFGWTFRAAGPGAGGYGMFELDGRTAAGGMAVPPEQGAPGWTLYFQSASADDTAERVRNLGGSVTYEPADVWDLGRMAHFTDPAGVGFATWQPRTNKGLDVVNETGSLCWAELWTPDPGAALGFYRSVFGWDEFAVPVPGGDTYVTVNPAGAGEDAMFAGLVALETDPVEAAGGPYWLPYFEVTDTDATAAEAEELGGTVRTRPIDLEDVGRIAKLADPYGARFAVIETSVRSVGGAASAA</sequence>
<dbReference type="KEGG" id="stir:DDW44_27000"/>
<protein>
    <submittedName>
        <fullName evidence="2">Hydroxylase</fullName>
    </submittedName>
</protein>
<name>A0A2S1T033_9ACTN</name>
<dbReference type="PANTHER" id="PTHR33993">
    <property type="entry name" value="GLYOXALASE-RELATED"/>
    <property type="match status" value="1"/>
</dbReference>
<dbReference type="InterPro" id="IPR004360">
    <property type="entry name" value="Glyas_Fos-R_dOase_dom"/>
</dbReference>
<dbReference type="OrthoDB" id="9793039at2"/>
<dbReference type="PROSITE" id="PS51819">
    <property type="entry name" value="VOC"/>
    <property type="match status" value="2"/>
</dbReference>
<reference evidence="2 3" key="1">
    <citation type="submission" date="2018-05" db="EMBL/GenBank/DDBJ databases">
        <title>Complete genome sequence of sponge-derived Streptomyces sp. HNM0039.</title>
        <authorList>
            <person name="Huang X."/>
            <person name="Zhou S."/>
        </authorList>
    </citation>
    <scope>NUCLEOTIDE SEQUENCE [LARGE SCALE GENOMIC DNA]</scope>
    <source>
        <strain evidence="2 3">HNM0039</strain>
    </source>
</reference>
<evidence type="ECO:0000313" key="3">
    <source>
        <dbReference type="Proteomes" id="UP000244900"/>
    </source>
</evidence>
<dbReference type="InterPro" id="IPR052164">
    <property type="entry name" value="Anthracycline_SecMetBiosynth"/>
</dbReference>
<keyword evidence="3" id="KW-1185">Reference proteome</keyword>
<evidence type="ECO:0000259" key="1">
    <source>
        <dbReference type="PROSITE" id="PS51819"/>
    </source>
</evidence>
<proteinExistence type="predicted"/>
<dbReference type="EMBL" id="CP029188">
    <property type="protein sequence ID" value="AWI32033.1"/>
    <property type="molecule type" value="Genomic_DNA"/>
</dbReference>
<accession>A0A2S1T033</accession>
<feature type="domain" description="VOC" evidence="1">
    <location>
        <begin position="10"/>
        <end position="123"/>
    </location>
</feature>
<dbReference type="Pfam" id="PF00903">
    <property type="entry name" value="Glyoxalase"/>
    <property type="match status" value="2"/>
</dbReference>